<evidence type="ECO:0000256" key="1">
    <source>
        <dbReference type="ARBA" id="ARBA00022598"/>
    </source>
</evidence>
<dbReference type="Gene3D" id="1.10.10.10">
    <property type="entry name" value="Winged helix-like DNA-binding domain superfamily/Winged helix DNA-binding domain"/>
    <property type="match status" value="1"/>
</dbReference>
<reference evidence="8 9" key="1">
    <citation type="submission" date="2016-05" db="EMBL/GenBank/DDBJ databases">
        <title>Genomic Taxonomy of the Vibrionaceae.</title>
        <authorList>
            <person name="Gomez-Gil B."/>
            <person name="Enciso-Ibarra J."/>
        </authorList>
    </citation>
    <scope>NUCLEOTIDE SEQUENCE [LARGE SCALE GENOMIC DNA]</scope>
    <source>
        <strain evidence="8 9">CAIM 1920</strain>
    </source>
</reference>
<dbReference type="InterPro" id="IPR036390">
    <property type="entry name" value="WH_DNA-bd_sf"/>
</dbReference>
<comment type="caution">
    <text evidence="8">The sequence shown here is derived from an EMBL/GenBank/DDBJ whole genome shotgun (WGS) entry which is preliminary data.</text>
</comment>
<dbReference type="InterPro" id="IPR036388">
    <property type="entry name" value="WH-like_DNA-bd_sf"/>
</dbReference>
<dbReference type="EMBL" id="LYBM01000082">
    <property type="protein sequence ID" value="ODA29027.1"/>
    <property type="molecule type" value="Genomic_DNA"/>
</dbReference>
<dbReference type="RefSeq" id="WP_068905657.1">
    <property type="nucleotide sequence ID" value="NZ_JBHUIF010000011.1"/>
</dbReference>
<dbReference type="STRING" id="1080227.A8L45_22850"/>
<sequence>MPAIDHTPRLALINFLADGEFHSGEELGQQLGMSRAGISKHIKVIQDWGLDVYKLQGKGYRLAAPLDLLNEDRLREQTDSPSVCLQPIIDSTNQYLMNRIGELDSGSVCLAEYQQAGRGRRGRQWFSPFGANLYTSMYWRLEAGMAAAMGMSLVVGISVAKTLNRLGADGVKVKWPNDIYWQDKKLAGVLVEMTGQAGGAAHLVVGLGLNVSMRDKEGGQLDQPWTRLEDACEALPDKNQLAAALINDLISALRQYEQHGLGMFIEQWQALDNYYNRPVKLLIGESVIRGIARGIDAQGAILLETEKGLVPFVGGEISLRGEG</sequence>
<evidence type="ECO:0000256" key="6">
    <source>
        <dbReference type="HAMAP-Rule" id="MF_00978"/>
    </source>
</evidence>
<feature type="binding site" evidence="6">
    <location>
        <position position="185"/>
    </location>
    <ligand>
        <name>biotin</name>
        <dbReference type="ChEBI" id="CHEBI:57586"/>
    </ligand>
</feature>
<dbReference type="SUPFAM" id="SSF55681">
    <property type="entry name" value="Class II aaRS and biotin synthetases"/>
    <property type="match status" value="1"/>
</dbReference>
<evidence type="ECO:0000256" key="3">
    <source>
        <dbReference type="ARBA" id="ARBA00022840"/>
    </source>
</evidence>
<dbReference type="Pfam" id="PF02237">
    <property type="entry name" value="BPL_C"/>
    <property type="match status" value="1"/>
</dbReference>
<feature type="DNA-binding region" description="H-T-H motif" evidence="6">
    <location>
        <begin position="24"/>
        <end position="43"/>
    </location>
</feature>
<dbReference type="PANTHER" id="PTHR12835:SF5">
    <property type="entry name" value="BIOTIN--PROTEIN LIGASE"/>
    <property type="match status" value="1"/>
</dbReference>
<comment type="catalytic activity">
    <reaction evidence="5 6">
        <text>biotin + L-lysyl-[protein] + ATP = N(6)-biotinyl-L-lysyl-[protein] + AMP + diphosphate + H(+)</text>
        <dbReference type="Rhea" id="RHEA:11756"/>
        <dbReference type="Rhea" id="RHEA-COMP:9752"/>
        <dbReference type="Rhea" id="RHEA-COMP:10505"/>
        <dbReference type="ChEBI" id="CHEBI:15378"/>
        <dbReference type="ChEBI" id="CHEBI:29969"/>
        <dbReference type="ChEBI" id="CHEBI:30616"/>
        <dbReference type="ChEBI" id="CHEBI:33019"/>
        <dbReference type="ChEBI" id="CHEBI:57586"/>
        <dbReference type="ChEBI" id="CHEBI:83144"/>
        <dbReference type="ChEBI" id="CHEBI:456215"/>
        <dbReference type="EC" id="6.3.4.15"/>
    </reaction>
</comment>
<dbReference type="Proteomes" id="UP000094936">
    <property type="component" value="Unassembled WGS sequence"/>
</dbReference>
<dbReference type="HAMAP" id="MF_00978">
    <property type="entry name" value="Bifunct_BirA"/>
    <property type="match status" value="1"/>
</dbReference>
<name>A0A1C3E6Z5_9GAMM</name>
<keyword evidence="4 6" id="KW-0092">Biotin</keyword>
<dbReference type="GO" id="GO:0005737">
    <property type="term" value="C:cytoplasm"/>
    <property type="evidence" value="ECO:0007669"/>
    <property type="project" value="TreeGrafter"/>
</dbReference>
<dbReference type="InterPro" id="IPR008988">
    <property type="entry name" value="Transcriptional_repressor_C"/>
</dbReference>
<dbReference type="Gene3D" id="2.30.30.100">
    <property type="match status" value="1"/>
</dbReference>
<gene>
    <name evidence="6" type="primary">birA</name>
    <name evidence="8" type="ORF">A8L45_22850</name>
</gene>
<keyword evidence="2 6" id="KW-0547">Nucleotide-binding</keyword>
<evidence type="ECO:0000256" key="4">
    <source>
        <dbReference type="ARBA" id="ARBA00023267"/>
    </source>
</evidence>
<dbReference type="SUPFAM" id="SSF46785">
    <property type="entry name" value="Winged helix' DNA-binding domain"/>
    <property type="match status" value="1"/>
</dbReference>
<feature type="binding site" evidence="6">
    <location>
        <begin position="91"/>
        <end position="93"/>
    </location>
    <ligand>
        <name>biotin</name>
        <dbReference type="ChEBI" id="CHEBI:57586"/>
    </ligand>
</feature>
<dbReference type="Gene3D" id="3.30.930.10">
    <property type="entry name" value="Bira Bifunctional Protein, Domain 2"/>
    <property type="match status" value="1"/>
</dbReference>
<dbReference type="PANTHER" id="PTHR12835">
    <property type="entry name" value="BIOTIN PROTEIN LIGASE"/>
    <property type="match status" value="1"/>
</dbReference>
<keyword evidence="6" id="KW-0804">Transcription</keyword>
<feature type="binding site" evidence="6">
    <location>
        <position position="114"/>
    </location>
    <ligand>
        <name>biotin</name>
        <dbReference type="ChEBI" id="CHEBI:57586"/>
    </ligand>
</feature>
<dbReference type="Pfam" id="PF08279">
    <property type="entry name" value="HTH_11"/>
    <property type="match status" value="1"/>
</dbReference>
<dbReference type="GO" id="GO:0006355">
    <property type="term" value="P:regulation of DNA-templated transcription"/>
    <property type="evidence" value="ECO:0007669"/>
    <property type="project" value="UniProtKB-UniRule"/>
</dbReference>
<keyword evidence="3 6" id="KW-0067">ATP-binding</keyword>
<dbReference type="CDD" id="cd00090">
    <property type="entry name" value="HTH_ARSR"/>
    <property type="match status" value="1"/>
</dbReference>
<keyword evidence="6" id="KW-0238">DNA-binding</keyword>
<keyword evidence="6" id="KW-0805">Transcription regulation</keyword>
<comment type="function">
    <text evidence="6">Acts both as a biotin--[acetyl-CoA-carboxylase] ligase and a biotin-operon repressor. In the presence of ATP, BirA activates biotin to form the BirA-biotinyl-5'-adenylate (BirA-bio-5'-AMP or holoBirA) complex. HoloBirA can either transfer the biotinyl moiety to the biotin carboxyl carrier protein (BCCP) subunit of acetyl-CoA carboxylase, or bind to the biotin operator site and inhibit transcription of the operon.</text>
</comment>
<dbReference type="CDD" id="cd16442">
    <property type="entry name" value="BPL"/>
    <property type="match status" value="1"/>
</dbReference>
<dbReference type="InterPro" id="IPR030855">
    <property type="entry name" value="Bifunct_BirA"/>
</dbReference>
<evidence type="ECO:0000256" key="2">
    <source>
        <dbReference type="ARBA" id="ARBA00022741"/>
    </source>
</evidence>
<dbReference type="InterPro" id="IPR011991">
    <property type="entry name" value="ArsR-like_HTH"/>
</dbReference>
<protein>
    <recommendedName>
        <fullName evidence="6">Bifunctional ligase/repressor BirA</fullName>
    </recommendedName>
    <alternativeName>
        <fullName evidence="6">Biotin operon repressor</fullName>
    </alternativeName>
    <alternativeName>
        <fullName evidence="6">Biotin--[acetyl-CoA-carboxylase] ligase</fullName>
        <ecNumber evidence="6">6.3.4.15</ecNumber>
    </alternativeName>
    <alternativeName>
        <fullName evidence="6">Biotin--protein ligase</fullName>
    </alternativeName>
    <alternativeName>
        <fullName evidence="6">Biotin-[acetyl-CoA carboxylase] synthetase</fullName>
    </alternativeName>
</protein>
<dbReference type="InterPro" id="IPR003142">
    <property type="entry name" value="BPL_C"/>
</dbReference>
<evidence type="ECO:0000259" key="7">
    <source>
        <dbReference type="PROSITE" id="PS51733"/>
    </source>
</evidence>
<dbReference type="Pfam" id="PF03099">
    <property type="entry name" value="BPL_LplA_LipB"/>
    <property type="match status" value="1"/>
</dbReference>
<dbReference type="SUPFAM" id="SSF50037">
    <property type="entry name" value="C-terminal domain of transcriptional repressors"/>
    <property type="match status" value="1"/>
</dbReference>
<dbReference type="GO" id="GO:0003677">
    <property type="term" value="F:DNA binding"/>
    <property type="evidence" value="ECO:0007669"/>
    <property type="project" value="UniProtKB-UniRule"/>
</dbReference>
<comment type="similarity">
    <text evidence="6">Belongs to the biotin--protein ligase family.</text>
</comment>
<feature type="domain" description="BPL/LPL catalytic" evidence="7">
    <location>
        <begin position="68"/>
        <end position="257"/>
    </location>
</feature>
<keyword evidence="1 6" id="KW-0436">Ligase</keyword>
<keyword evidence="9" id="KW-1185">Reference proteome</keyword>
<dbReference type="GO" id="GO:0005524">
    <property type="term" value="F:ATP binding"/>
    <property type="evidence" value="ECO:0007669"/>
    <property type="project" value="UniProtKB-UniRule"/>
</dbReference>
<evidence type="ECO:0000313" key="8">
    <source>
        <dbReference type="EMBL" id="ODA29027.1"/>
    </source>
</evidence>
<dbReference type="InterPro" id="IPR004408">
    <property type="entry name" value="Biotin_CoA_COase_ligase"/>
</dbReference>
<organism evidence="8 9">
    <name type="scientific">Veronia pacifica</name>
    <dbReference type="NCBI Taxonomy" id="1080227"/>
    <lineage>
        <taxon>Bacteria</taxon>
        <taxon>Pseudomonadati</taxon>
        <taxon>Pseudomonadota</taxon>
        <taxon>Gammaproteobacteria</taxon>
        <taxon>Vibrionales</taxon>
        <taxon>Vibrionaceae</taxon>
        <taxon>Veronia</taxon>
    </lineage>
</organism>
<dbReference type="InterPro" id="IPR004143">
    <property type="entry name" value="BPL_LPL_catalytic"/>
</dbReference>
<dbReference type="OrthoDB" id="9807064at2"/>
<dbReference type="InterPro" id="IPR045864">
    <property type="entry name" value="aa-tRNA-synth_II/BPL/LPL"/>
</dbReference>
<dbReference type="InterPro" id="IPR013196">
    <property type="entry name" value="HTH_11"/>
</dbReference>
<dbReference type="NCBIfam" id="TIGR00121">
    <property type="entry name" value="birA_ligase"/>
    <property type="match status" value="1"/>
</dbReference>
<dbReference type="AlphaFoldDB" id="A0A1C3E6Z5"/>
<feature type="binding site" evidence="6">
    <location>
        <begin position="118"/>
        <end position="120"/>
    </location>
    <ligand>
        <name>biotin</name>
        <dbReference type="ChEBI" id="CHEBI:57586"/>
    </ligand>
</feature>
<dbReference type="GO" id="GO:0004077">
    <property type="term" value="F:biotin--[biotin carboxyl-carrier protein] ligase activity"/>
    <property type="evidence" value="ECO:0007669"/>
    <property type="project" value="UniProtKB-UniRule"/>
</dbReference>
<evidence type="ECO:0000313" key="9">
    <source>
        <dbReference type="Proteomes" id="UP000094936"/>
    </source>
</evidence>
<proteinExistence type="inferred from homology"/>
<dbReference type="NCBIfam" id="NF008847">
    <property type="entry name" value="PRK11886.1-2"/>
    <property type="match status" value="1"/>
</dbReference>
<dbReference type="FunFam" id="3.30.930.10:FF:000050">
    <property type="entry name" value="Bifunctional ligase/repressor BirA"/>
    <property type="match status" value="1"/>
</dbReference>
<accession>A0A1C3E6Z5</accession>
<keyword evidence="6" id="KW-0678">Repressor</keyword>
<dbReference type="EC" id="6.3.4.15" evidence="6"/>
<dbReference type="PROSITE" id="PS51733">
    <property type="entry name" value="BPL_LPL_CATALYTIC"/>
    <property type="match status" value="1"/>
</dbReference>
<evidence type="ECO:0000256" key="5">
    <source>
        <dbReference type="ARBA" id="ARBA00047846"/>
    </source>
</evidence>